<evidence type="ECO:0000313" key="5">
    <source>
        <dbReference type="EMBL" id="KEA55865.1"/>
    </source>
</evidence>
<dbReference type="PANTHER" id="PTHR34069">
    <property type="entry name" value="3-OXOACYL-[ACYL-CARRIER-PROTEIN] SYNTHASE 3"/>
    <property type="match status" value="1"/>
</dbReference>
<name>A0A071M5S2_9BURK</name>
<proteinExistence type="predicted"/>
<evidence type="ECO:0000259" key="4">
    <source>
        <dbReference type="Pfam" id="PF08545"/>
    </source>
</evidence>
<keyword evidence="1" id="KW-0808">Transferase</keyword>
<reference evidence="5" key="1">
    <citation type="submission" date="2014-04" db="EMBL/GenBank/DDBJ databases">
        <title>In planta biocontrol of soil-borne Fusarium wilt of banana through a plant endophytic bacterium, Burkholderia cenocepacia 869T2.</title>
        <authorList>
            <person name="Ho Y.-N."/>
            <person name="Chiang H.-M."/>
            <person name="Chao C.-P."/>
            <person name="Su C.-C."/>
            <person name="Hsu H.-F."/>
            <person name="Guo C.-T."/>
            <person name="Hsieh J.-L."/>
            <person name="Huang C.-C."/>
        </authorList>
    </citation>
    <scope>NUCLEOTIDE SEQUENCE [LARGE SCALE GENOMIC DNA]</scope>
    <source>
        <strain evidence="5">869T2</strain>
    </source>
</reference>
<dbReference type="OrthoDB" id="2636646at2"/>
<evidence type="ECO:0000259" key="3">
    <source>
        <dbReference type="Pfam" id="PF08541"/>
    </source>
</evidence>
<dbReference type="GO" id="GO:0044550">
    <property type="term" value="P:secondary metabolite biosynthetic process"/>
    <property type="evidence" value="ECO:0007669"/>
    <property type="project" value="TreeGrafter"/>
</dbReference>
<dbReference type="GO" id="GO:0006633">
    <property type="term" value="P:fatty acid biosynthetic process"/>
    <property type="evidence" value="ECO:0007669"/>
    <property type="project" value="InterPro"/>
</dbReference>
<evidence type="ECO:0000256" key="1">
    <source>
        <dbReference type="ARBA" id="ARBA00022679"/>
    </source>
</evidence>
<dbReference type="InterPro" id="IPR013747">
    <property type="entry name" value="ACP_syn_III_C"/>
</dbReference>
<accession>A0A071M5S2</accession>
<sequence length="315" mass="34206">MIASQQPSSLALAGIAFSLPDRTVDAHRWAQRCGQSSARARALIENGVMQFHDAAGESPVTLAVDAISSLLRNTRTAPETIDAFVYTHTIQTSVIAPPASTTQQIQSQMNLNRALAFSVTQQHCVSPMAAIRVLQALASRQLTIRRAIVVCADVIGSHCDRLRAIQDLALHSDGACALLLERGGHRNAIASLHLYTDGRSFRGTDEDLQPVPDDRYYWSAFTTMRAAIQHAGITTREISHVLPHHANLPGWSRLMAMLAIPRDRLFTANFAPIGHVFGADPFINFQTCSNREPGGCSLLFSCGLAGCFGAMVVRH</sequence>
<dbReference type="EMBL" id="JJOA01000034">
    <property type="protein sequence ID" value="KEA55865.1"/>
    <property type="molecule type" value="Genomic_DNA"/>
</dbReference>
<organism evidence="5">
    <name type="scientific">Burkholderia cenocepacia</name>
    <dbReference type="NCBI Taxonomy" id="95486"/>
    <lineage>
        <taxon>Bacteria</taxon>
        <taxon>Pseudomonadati</taxon>
        <taxon>Pseudomonadota</taxon>
        <taxon>Betaproteobacteria</taxon>
        <taxon>Burkholderiales</taxon>
        <taxon>Burkholderiaceae</taxon>
        <taxon>Burkholderia</taxon>
        <taxon>Burkholderia cepacia complex</taxon>
    </lineage>
</organism>
<dbReference type="PANTHER" id="PTHR34069:SF2">
    <property type="entry name" value="BETA-KETOACYL-[ACYL-CARRIER-PROTEIN] SYNTHASE III"/>
    <property type="match status" value="1"/>
</dbReference>
<dbReference type="InterPro" id="IPR013751">
    <property type="entry name" value="ACP_syn_III_N"/>
</dbReference>
<evidence type="ECO:0000256" key="2">
    <source>
        <dbReference type="ARBA" id="ARBA00023315"/>
    </source>
</evidence>
<dbReference type="Pfam" id="PF08545">
    <property type="entry name" value="ACP_syn_III"/>
    <property type="match status" value="1"/>
</dbReference>
<protein>
    <submittedName>
        <fullName evidence="5">3-oxoacyl-ACP synthase</fullName>
    </submittedName>
</protein>
<comment type="caution">
    <text evidence="5">The sequence shown here is derived from an EMBL/GenBank/DDBJ whole genome shotgun (WGS) entry which is preliminary data.</text>
</comment>
<keyword evidence="2" id="KW-0012">Acyltransferase</keyword>
<dbReference type="Pfam" id="PF08541">
    <property type="entry name" value="ACP_syn_III_C"/>
    <property type="match status" value="1"/>
</dbReference>
<dbReference type="AlphaFoldDB" id="A0A071M5S2"/>
<gene>
    <name evidence="5" type="ORF">DT99_29460</name>
</gene>
<dbReference type="SUPFAM" id="SSF53901">
    <property type="entry name" value="Thiolase-like"/>
    <property type="match status" value="1"/>
</dbReference>
<dbReference type="InterPro" id="IPR016039">
    <property type="entry name" value="Thiolase-like"/>
</dbReference>
<feature type="domain" description="Beta-ketoacyl-[acyl-carrier-protein] synthase III C-terminal" evidence="3">
    <location>
        <begin position="229"/>
        <end position="314"/>
    </location>
</feature>
<dbReference type="Gene3D" id="3.40.47.10">
    <property type="match status" value="2"/>
</dbReference>
<dbReference type="GO" id="GO:0004315">
    <property type="term" value="F:3-oxoacyl-[acyl-carrier-protein] synthase activity"/>
    <property type="evidence" value="ECO:0007669"/>
    <property type="project" value="InterPro"/>
</dbReference>
<feature type="domain" description="Beta-ketoacyl-[acyl-carrier-protein] synthase III N-terminal" evidence="4">
    <location>
        <begin position="121"/>
        <end position="198"/>
    </location>
</feature>